<gene>
    <name evidence="4" type="ORF">Cme02nite_00700</name>
</gene>
<protein>
    <submittedName>
        <fullName evidence="4">Transcriptional regulator</fullName>
    </submittedName>
</protein>
<dbReference type="GO" id="GO:0004016">
    <property type="term" value="F:adenylate cyclase activity"/>
    <property type="evidence" value="ECO:0007669"/>
    <property type="project" value="TreeGrafter"/>
</dbReference>
<dbReference type="InterPro" id="IPR027417">
    <property type="entry name" value="P-loop_NTPase"/>
</dbReference>
<dbReference type="Proteomes" id="UP000660339">
    <property type="component" value="Unassembled WGS sequence"/>
</dbReference>
<evidence type="ECO:0000256" key="1">
    <source>
        <dbReference type="ARBA" id="ARBA00022741"/>
    </source>
</evidence>
<dbReference type="InterPro" id="IPR011990">
    <property type="entry name" value="TPR-like_helical_dom_sf"/>
</dbReference>
<dbReference type="InterPro" id="IPR016032">
    <property type="entry name" value="Sig_transdc_resp-reg_C-effctor"/>
</dbReference>
<dbReference type="Gene3D" id="1.10.10.10">
    <property type="entry name" value="Winged helix-like DNA-binding domain superfamily/Winged helix DNA-binding domain"/>
    <property type="match status" value="1"/>
</dbReference>
<dbReference type="SMART" id="SM00421">
    <property type="entry name" value="HTH_LUXR"/>
    <property type="match status" value="1"/>
</dbReference>
<proteinExistence type="predicted"/>
<dbReference type="CDD" id="cd06170">
    <property type="entry name" value="LuxR_C_like"/>
    <property type="match status" value="1"/>
</dbReference>
<keyword evidence="5" id="KW-1185">Reference proteome</keyword>
<keyword evidence="2" id="KW-0067">ATP-binding</keyword>
<dbReference type="GO" id="GO:0005524">
    <property type="term" value="F:ATP binding"/>
    <property type="evidence" value="ECO:0007669"/>
    <property type="project" value="UniProtKB-KW"/>
</dbReference>
<dbReference type="SUPFAM" id="SSF48452">
    <property type="entry name" value="TPR-like"/>
    <property type="match status" value="1"/>
</dbReference>
<dbReference type="RefSeq" id="WP_166380652.1">
    <property type="nucleotide sequence ID" value="NZ_BAAATT010000011.1"/>
</dbReference>
<dbReference type="SUPFAM" id="SSF46894">
    <property type="entry name" value="C-terminal effector domain of the bipartite response regulators"/>
    <property type="match status" value="1"/>
</dbReference>
<accession>A0A8J3KZQ8</accession>
<dbReference type="PRINTS" id="PR00038">
    <property type="entry name" value="HTHLUXR"/>
</dbReference>
<dbReference type="InterPro" id="IPR041664">
    <property type="entry name" value="AAA_16"/>
</dbReference>
<dbReference type="PROSITE" id="PS50043">
    <property type="entry name" value="HTH_LUXR_2"/>
    <property type="match status" value="1"/>
</dbReference>
<evidence type="ECO:0000313" key="5">
    <source>
        <dbReference type="Proteomes" id="UP000660339"/>
    </source>
</evidence>
<organism evidence="4 5">
    <name type="scientific">Catellatospora methionotrophica</name>
    <dbReference type="NCBI Taxonomy" id="121620"/>
    <lineage>
        <taxon>Bacteria</taxon>
        <taxon>Bacillati</taxon>
        <taxon>Actinomycetota</taxon>
        <taxon>Actinomycetes</taxon>
        <taxon>Micromonosporales</taxon>
        <taxon>Micromonosporaceae</taxon>
        <taxon>Catellatospora</taxon>
    </lineage>
</organism>
<evidence type="ECO:0000313" key="4">
    <source>
        <dbReference type="EMBL" id="GIG11738.1"/>
    </source>
</evidence>
<reference evidence="4" key="1">
    <citation type="submission" date="2021-01" db="EMBL/GenBank/DDBJ databases">
        <title>Whole genome shotgun sequence of Catellatospora methionotrophica NBRC 14553.</title>
        <authorList>
            <person name="Komaki H."/>
            <person name="Tamura T."/>
        </authorList>
    </citation>
    <scope>NUCLEOTIDE SEQUENCE</scope>
    <source>
        <strain evidence="4">NBRC 14553</strain>
    </source>
</reference>
<dbReference type="GO" id="GO:0003677">
    <property type="term" value="F:DNA binding"/>
    <property type="evidence" value="ECO:0007669"/>
    <property type="project" value="InterPro"/>
</dbReference>
<dbReference type="EMBL" id="BONJ01000001">
    <property type="protein sequence ID" value="GIG11738.1"/>
    <property type="molecule type" value="Genomic_DNA"/>
</dbReference>
<sequence>MTMVGRARELREILGAVHDPRTDLVLVTGDAGVGKTRLLDAASTAVPTVRAWGMRGLSHVPLAALAHLVDPATTSLAEMVAQVLRAVPAGTALAVDDLDGCDGVSLAVAVRVARDAGRTLVGTVRTVGGRMPPAVAELAASPAAVVLTVAAFDRPSTEEFVHALLDGPVDAGVVDEVWHRAGGNALFTTQLLDGARRAGTLLRSTVGWHAVGPLPVPIGLRSLLPARLEGLPDIATAAARFLAAAGQANAFEIEQAGHLTGTEHLVAHGIAVWTSQNARFVHPLFAEVLWDGLSTAQRRAVLREHLAVARRLTPHDHVRCTVLGLDAGEVVEPARLLAAARVAAAGGATIVAVRLAGACLDRAGADWTTHPQVAAGAALVLAVTLWETGRADEAVAILRDALDRTPPGADAALLAVTLHKVILWGRYDLPAAQDVLRRQSARYPAGASVGVLFAVAEADALAYTGFPDEALALASDIGDGAGLPLPVRATLATSRSNALTHIGQTGEAVAVVEEMLDHVTAAGPQAATGTRDKLLVYASHALREHGRLDDAARTAERAYDSALADGVVFERAWAALCVGAARLRAGHLDDAARWARRSLVTATAAAMTDCIRVCMSVLTVSYGSRGMAPDPAWVEHLRSPQADLGFLRHTVPIALGWAAHAVGRHAEAWDLLRQGQARAARERAVVAESWILHERLRMHDNTGVRARLAELTVDSPIGAARLSLATGLEQASPATLLEAAAAFEATGSALYAAEAAAAAFRCGSGRAAAAARRRADELAHEVGDPATPLLAGSPAPADPLTSRERLVAELAAGGASNAEIAARLVLSVRTVENHLSRAYAKLGITSRDGLARSGIGSRLA</sequence>
<dbReference type="Pfam" id="PF00196">
    <property type="entry name" value="GerE"/>
    <property type="match status" value="1"/>
</dbReference>
<dbReference type="AlphaFoldDB" id="A0A8J3KZQ8"/>
<evidence type="ECO:0000259" key="3">
    <source>
        <dbReference type="PROSITE" id="PS50043"/>
    </source>
</evidence>
<name>A0A8J3KZQ8_9ACTN</name>
<feature type="domain" description="HTH luxR-type" evidence="3">
    <location>
        <begin position="793"/>
        <end position="858"/>
    </location>
</feature>
<evidence type="ECO:0000256" key="2">
    <source>
        <dbReference type="ARBA" id="ARBA00022840"/>
    </source>
</evidence>
<dbReference type="Pfam" id="PF13191">
    <property type="entry name" value="AAA_16"/>
    <property type="match status" value="1"/>
</dbReference>
<keyword evidence="1" id="KW-0547">Nucleotide-binding</keyword>
<dbReference type="SUPFAM" id="SSF52540">
    <property type="entry name" value="P-loop containing nucleoside triphosphate hydrolases"/>
    <property type="match status" value="1"/>
</dbReference>
<dbReference type="InterPro" id="IPR036388">
    <property type="entry name" value="WH-like_DNA-bd_sf"/>
</dbReference>
<dbReference type="Gene3D" id="1.25.40.10">
    <property type="entry name" value="Tetratricopeptide repeat domain"/>
    <property type="match status" value="1"/>
</dbReference>
<dbReference type="InterPro" id="IPR000792">
    <property type="entry name" value="Tscrpt_reg_LuxR_C"/>
</dbReference>
<dbReference type="PANTHER" id="PTHR16305:SF35">
    <property type="entry name" value="TRANSCRIPTIONAL ACTIVATOR DOMAIN"/>
    <property type="match status" value="1"/>
</dbReference>
<dbReference type="GO" id="GO:0005737">
    <property type="term" value="C:cytoplasm"/>
    <property type="evidence" value="ECO:0007669"/>
    <property type="project" value="TreeGrafter"/>
</dbReference>
<dbReference type="PANTHER" id="PTHR16305">
    <property type="entry name" value="TESTICULAR SOLUBLE ADENYLYL CYCLASE"/>
    <property type="match status" value="1"/>
</dbReference>
<dbReference type="GO" id="GO:0006355">
    <property type="term" value="P:regulation of DNA-templated transcription"/>
    <property type="evidence" value="ECO:0007669"/>
    <property type="project" value="InterPro"/>
</dbReference>
<comment type="caution">
    <text evidence="4">The sequence shown here is derived from an EMBL/GenBank/DDBJ whole genome shotgun (WGS) entry which is preliminary data.</text>
</comment>
<dbReference type="PROSITE" id="PS00622">
    <property type="entry name" value="HTH_LUXR_1"/>
    <property type="match status" value="1"/>
</dbReference>